<dbReference type="Pfam" id="PF22996">
    <property type="entry name" value="C2H2-2nd_BIRD-IDD"/>
    <property type="match status" value="1"/>
</dbReference>
<evidence type="ECO:0000313" key="12">
    <source>
        <dbReference type="Proteomes" id="UP000026960"/>
    </source>
</evidence>
<evidence type="ECO:0000256" key="7">
    <source>
        <dbReference type="PROSITE-ProRule" id="PRU00042"/>
    </source>
</evidence>
<dbReference type="PANTHER" id="PTHR10593:SF10">
    <property type="entry name" value="OS08G0467100 PROTEIN"/>
    <property type="match status" value="1"/>
</dbReference>
<accession>A0A0D3H172</accession>
<keyword evidence="1" id="KW-0479">Metal-binding</keyword>
<evidence type="ECO:0000313" key="11">
    <source>
        <dbReference type="EnsemblPlants" id="OBART08G17550.1"/>
    </source>
</evidence>
<dbReference type="InterPro" id="IPR055185">
    <property type="entry name" value="C2CH-4th_BIRD-IDD"/>
</dbReference>
<dbReference type="AlphaFoldDB" id="A0A0D3H172"/>
<evidence type="ECO:0000256" key="6">
    <source>
        <dbReference type="ARBA" id="ARBA00023163"/>
    </source>
</evidence>
<dbReference type="EnsemblPlants" id="OBART08G17550.1">
    <property type="protein sequence ID" value="OBART08G17550.1"/>
    <property type="gene ID" value="OBART08G17550"/>
</dbReference>
<evidence type="ECO:0000256" key="9">
    <source>
        <dbReference type="SAM" id="MobiDB-lite"/>
    </source>
</evidence>
<feature type="coiled-coil region" evidence="8">
    <location>
        <begin position="407"/>
        <end position="441"/>
    </location>
</feature>
<keyword evidence="8" id="KW-0175">Coiled coil</keyword>
<dbReference type="HOGENOM" id="CLU_014578_0_1_1"/>
<dbReference type="Gene3D" id="3.30.160.60">
    <property type="entry name" value="Classic Zinc Finger"/>
    <property type="match status" value="2"/>
</dbReference>
<keyword evidence="2" id="KW-0677">Repeat</keyword>
<organism evidence="11">
    <name type="scientific">Oryza barthii</name>
    <dbReference type="NCBI Taxonomy" id="65489"/>
    <lineage>
        <taxon>Eukaryota</taxon>
        <taxon>Viridiplantae</taxon>
        <taxon>Streptophyta</taxon>
        <taxon>Embryophyta</taxon>
        <taxon>Tracheophyta</taxon>
        <taxon>Spermatophyta</taxon>
        <taxon>Magnoliopsida</taxon>
        <taxon>Liliopsida</taxon>
        <taxon>Poales</taxon>
        <taxon>Poaceae</taxon>
        <taxon>BOP clade</taxon>
        <taxon>Oryzoideae</taxon>
        <taxon>Oryzeae</taxon>
        <taxon>Oryzinae</taxon>
        <taxon>Oryza</taxon>
    </lineage>
</organism>
<dbReference type="SMART" id="SM00355">
    <property type="entry name" value="ZnF_C2H2"/>
    <property type="match status" value="3"/>
</dbReference>
<evidence type="ECO:0000256" key="4">
    <source>
        <dbReference type="ARBA" id="ARBA00022833"/>
    </source>
</evidence>
<evidence type="ECO:0000256" key="5">
    <source>
        <dbReference type="ARBA" id="ARBA00023015"/>
    </source>
</evidence>
<reference evidence="11" key="1">
    <citation type="journal article" date="2009" name="Rice">
        <title>De Novo Next Generation Sequencing of Plant Genomes.</title>
        <authorList>
            <person name="Rounsley S."/>
            <person name="Marri P.R."/>
            <person name="Yu Y."/>
            <person name="He R."/>
            <person name="Sisneros N."/>
            <person name="Goicoechea J.L."/>
            <person name="Lee S.J."/>
            <person name="Angelova A."/>
            <person name="Kudrna D."/>
            <person name="Luo M."/>
            <person name="Affourtit J."/>
            <person name="Desany B."/>
            <person name="Knight J."/>
            <person name="Niazi F."/>
            <person name="Egholm M."/>
            <person name="Wing R.A."/>
        </authorList>
    </citation>
    <scope>NUCLEOTIDE SEQUENCE [LARGE SCALE GENOMIC DNA]</scope>
    <source>
        <strain evidence="11">cv. IRGC 105608</strain>
    </source>
</reference>
<dbReference type="Gramene" id="OBART08G17550.1">
    <property type="protein sequence ID" value="OBART08G17550.1"/>
    <property type="gene ID" value="OBART08G17550"/>
</dbReference>
<dbReference type="STRING" id="65489.A0A0D3H172"/>
<evidence type="ECO:0000256" key="8">
    <source>
        <dbReference type="SAM" id="Coils"/>
    </source>
</evidence>
<keyword evidence="4" id="KW-0862">Zinc</keyword>
<dbReference type="InterPro" id="IPR013087">
    <property type="entry name" value="Znf_C2H2_type"/>
</dbReference>
<dbReference type="PROSITE" id="PS50157">
    <property type="entry name" value="ZINC_FINGER_C2H2_2"/>
    <property type="match status" value="1"/>
</dbReference>
<feature type="domain" description="C2H2-type" evidence="10">
    <location>
        <begin position="65"/>
        <end position="87"/>
    </location>
</feature>
<keyword evidence="6" id="KW-0804">Transcription</keyword>
<feature type="region of interest" description="Disordered" evidence="9">
    <location>
        <begin position="192"/>
        <end position="226"/>
    </location>
</feature>
<evidence type="ECO:0000256" key="1">
    <source>
        <dbReference type="ARBA" id="ARBA00022723"/>
    </source>
</evidence>
<feature type="region of interest" description="Disordered" evidence="9">
    <location>
        <begin position="503"/>
        <end position="537"/>
    </location>
</feature>
<dbReference type="GO" id="GO:0008270">
    <property type="term" value="F:zinc ion binding"/>
    <property type="evidence" value="ECO:0007669"/>
    <property type="project" value="UniProtKB-KW"/>
</dbReference>
<dbReference type="PROSITE" id="PS00028">
    <property type="entry name" value="ZINC_FINGER_C2H2_1"/>
    <property type="match status" value="1"/>
</dbReference>
<name>A0A0D3H172_9ORYZ</name>
<dbReference type="FunFam" id="3.30.160.60:FF:000554">
    <property type="entry name" value="protein indeterminate-domain 12-like"/>
    <property type="match status" value="1"/>
</dbReference>
<dbReference type="InterPro" id="IPR055187">
    <property type="entry name" value="C2CH-3rd_BIRD-IDD"/>
</dbReference>
<dbReference type="PANTHER" id="PTHR10593">
    <property type="entry name" value="SERINE/THREONINE-PROTEIN KINASE RIO"/>
    <property type="match status" value="1"/>
</dbReference>
<dbReference type="SUPFAM" id="SSF57667">
    <property type="entry name" value="beta-beta-alpha zinc fingers"/>
    <property type="match status" value="1"/>
</dbReference>
<evidence type="ECO:0000259" key="10">
    <source>
        <dbReference type="PROSITE" id="PS50157"/>
    </source>
</evidence>
<sequence length="537" mass="56970">MLSSCAPTAVPPQDVSGAATEPFRSLQIATAGAAAKKKRRPAGTPDPDAEVVSLSPRTLLESDRYVCEICNQGFQRDQNLQMHRRRHKVPWKLLKREAGEAARKRVFVCPEPTCLHHDPSHALGDLVGIKKHFRRKHSGHRQWACSRCSKAYAVHSDYKAHLKTCGTRGHTCDCGRVFSRVESFIEHQDACSAGRPRAAEASSSPGRGGGVVVGAPAAASSSQQQQQQQLFAVPASLSRTASSASPSSDLVVSPVAWPATGGGGPAMASPRAAAPAPAGGSIAAFHHRFTDPALSPPTPCGGRRGGCHTTHSLELQLMPPRTTTTCAGGSLGGTPVATAVGYYASSSPHSPAAALPSRQPVADAMRLQLSIGFGGARDDGNNNSSSSSGEVLSASATRLKEAAHEQLRLAMAEKAAADEARAQAKRQAELADQELATARRMRHQAQVELSRAHALRDHAIRQVDATQLQITCYSCRHKFRVRAAAMISSDVASYVSSVVTEGGDAEVDNDGNLHRRRLNADDGMPRSHSRTMAMDLN</sequence>
<dbReference type="GO" id="GO:0005634">
    <property type="term" value="C:nucleus"/>
    <property type="evidence" value="ECO:0007669"/>
    <property type="project" value="TreeGrafter"/>
</dbReference>
<keyword evidence="5" id="KW-0805">Transcription regulation</keyword>
<dbReference type="Pfam" id="PF22992">
    <property type="entry name" value="C2CH-4th_BIRD-IDD"/>
    <property type="match status" value="1"/>
</dbReference>
<keyword evidence="3 7" id="KW-0863">Zinc-finger</keyword>
<dbReference type="FunFam" id="3.30.160.60:FF:002092">
    <property type="entry name" value="Protein SHOOT GRAVITROPISM 5"/>
    <property type="match status" value="1"/>
</dbReference>
<proteinExistence type="predicted"/>
<dbReference type="InterPro" id="IPR036236">
    <property type="entry name" value="Znf_C2H2_sf"/>
</dbReference>
<feature type="region of interest" description="Disordered" evidence="9">
    <location>
        <begin position="1"/>
        <end position="53"/>
    </location>
</feature>
<dbReference type="eggNOG" id="KOG1721">
    <property type="taxonomic scope" value="Eukaryota"/>
</dbReference>
<dbReference type="PaxDb" id="65489-OBART08G17550.1"/>
<evidence type="ECO:0000256" key="3">
    <source>
        <dbReference type="ARBA" id="ARBA00022771"/>
    </source>
</evidence>
<dbReference type="Proteomes" id="UP000026960">
    <property type="component" value="Chromosome 8"/>
</dbReference>
<keyword evidence="12" id="KW-1185">Reference proteome</keyword>
<dbReference type="InterPro" id="IPR031140">
    <property type="entry name" value="IDD1-16"/>
</dbReference>
<reference evidence="11" key="2">
    <citation type="submission" date="2015-03" db="UniProtKB">
        <authorList>
            <consortium name="EnsemblPlants"/>
        </authorList>
    </citation>
    <scope>IDENTIFICATION</scope>
</reference>
<dbReference type="Pfam" id="PF22995">
    <property type="entry name" value="C2CH-3rd_BIRD-IDD"/>
    <property type="match status" value="1"/>
</dbReference>
<dbReference type="GO" id="GO:0003700">
    <property type="term" value="F:DNA-binding transcription factor activity"/>
    <property type="evidence" value="ECO:0007669"/>
    <property type="project" value="TreeGrafter"/>
</dbReference>
<evidence type="ECO:0000256" key="2">
    <source>
        <dbReference type="ARBA" id="ARBA00022737"/>
    </source>
</evidence>
<feature type="region of interest" description="Disordered" evidence="9">
    <location>
        <begin position="375"/>
        <end position="395"/>
    </location>
</feature>
<protein>
    <recommendedName>
        <fullName evidence="10">C2H2-type domain-containing protein</fullName>
    </recommendedName>
</protein>
<feature type="compositionally biased region" description="Low complexity" evidence="9">
    <location>
        <begin position="213"/>
        <end position="226"/>
    </location>
</feature>
<dbReference type="InterPro" id="IPR055186">
    <property type="entry name" value="C2H2-2nd_BIRD-IDD"/>
</dbReference>